<dbReference type="PANTHER" id="PTHR17985">
    <property type="entry name" value="SER/THR-RICH PROTEIN T10 IN DGCR REGION"/>
    <property type="match status" value="1"/>
</dbReference>
<organism evidence="1 4">
    <name type="scientific">Leptospira levettii</name>
    <dbReference type="NCBI Taxonomy" id="2023178"/>
    <lineage>
        <taxon>Bacteria</taxon>
        <taxon>Pseudomonadati</taxon>
        <taxon>Spirochaetota</taxon>
        <taxon>Spirochaetia</taxon>
        <taxon>Leptospirales</taxon>
        <taxon>Leptospiraceae</taxon>
        <taxon>Leptospira</taxon>
    </lineage>
</organism>
<accession>A0A2N0B1L1</accession>
<evidence type="ECO:0000313" key="4">
    <source>
        <dbReference type="Proteomes" id="UP001209694"/>
    </source>
</evidence>
<name>A0A2N0B1L1_9LEPT</name>
<dbReference type="PANTHER" id="PTHR17985:SF8">
    <property type="entry name" value="TRANSPORT AND GOLGI ORGANIZATION PROTEIN 2 HOMOLOG"/>
    <property type="match status" value="1"/>
</dbReference>
<keyword evidence="3" id="KW-1185">Reference proteome</keyword>
<dbReference type="EMBL" id="JAMQQD010000002">
    <property type="protein sequence ID" value="MCW7515081.1"/>
    <property type="molecule type" value="Genomic_DNA"/>
</dbReference>
<dbReference type="Pfam" id="PF05742">
    <property type="entry name" value="TANGO2"/>
    <property type="match status" value="1"/>
</dbReference>
<evidence type="ECO:0000313" key="2">
    <source>
        <dbReference type="EMBL" id="TGL74923.1"/>
    </source>
</evidence>
<dbReference type="EMBL" id="RQGI01000006">
    <property type="protein sequence ID" value="TGL74923.1"/>
    <property type="molecule type" value="Genomic_DNA"/>
</dbReference>
<dbReference type="Proteomes" id="UP001209694">
    <property type="component" value="Unassembled WGS sequence"/>
</dbReference>
<dbReference type="InterPro" id="IPR008551">
    <property type="entry name" value="TANGO2"/>
</dbReference>
<reference evidence="2" key="1">
    <citation type="submission" date="2018-10" db="EMBL/GenBank/DDBJ databases">
        <authorList>
            <person name="Vincent A.T."/>
            <person name="Schiettekatte O."/>
            <person name="Bourhy P."/>
            <person name="Veyrier F.J."/>
            <person name="Picardeau M."/>
        </authorList>
    </citation>
    <scope>NUCLEOTIDE SEQUENCE</scope>
    <source>
        <strain evidence="2">201702449</strain>
    </source>
</reference>
<dbReference type="Proteomes" id="UP000297352">
    <property type="component" value="Unassembled WGS sequence"/>
</dbReference>
<proteinExistence type="predicted"/>
<evidence type="ECO:0000313" key="3">
    <source>
        <dbReference type="Proteomes" id="UP000297352"/>
    </source>
</evidence>
<dbReference type="RefSeq" id="WP_100718739.1">
    <property type="nucleotide sequence ID" value="NZ_JAMQPS010000001.1"/>
</dbReference>
<dbReference type="AlphaFoldDB" id="A0A2N0B1L1"/>
<evidence type="ECO:0000313" key="1">
    <source>
        <dbReference type="EMBL" id="MCW7515081.1"/>
    </source>
</evidence>
<gene>
    <name evidence="2" type="ORF">EHQ60_01015</name>
    <name evidence="1" type="ORF">ND810_07925</name>
</gene>
<reference evidence="1" key="3">
    <citation type="submission" date="2022-06" db="EMBL/GenBank/DDBJ databases">
        <title>Leptospira isolates from biofilms formed at urban environments.</title>
        <authorList>
            <person name="Ribeiro P.S."/>
            <person name="Sousa T."/>
            <person name="Carvalho N."/>
            <person name="Aburjaile F."/>
            <person name="Neves F."/>
            <person name="Oliveira D."/>
            <person name="Blanco L."/>
            <person name="Lima J."/>
            <person name="Costa F."/>
            <person name="Brenig B."/>
            <person name="Soares S."/>
            <person name="Ramos R."/>
            <person name="Goes-Neto A."/>
            <person name="Matiuzzi M."/>
            <person name="Azevedo V."/>
            <person name="Ristow P."/>
        </authorList>
    </citation>
    <scope>NUCLEOTIDE SEQUENCE</scope>
    <source>
        <strain evidence="1">VSF7</strain>
    </source>
</reference>
<protein>
    <submittedName>
        <fullName evidence="1">NRDE family protein</fullName>
    </submittedName>
</protein>
<comment type="caution">
    <text evidence="1">The sequence shown here is derived from an EMBL/GenBank/DDBJ whole genome shotgun (WGS) entry which is preliminary data.</text>
</comment>
<sequence>MCLVGIAYGIHSDFPLVVVSNRDEFFERPTEGLHVWKTEPTILAGKDLKAGGTWLGANQDGKVTFLTNVRNFRKPHHPNPKSRGELVIRFLESRGSVLSSHYADEVKANQNLYEGFNLFLFDGKEAFALGGDPFAIQKVEFGFHAVSNASWDTQWPKTEKLLSQMKPLVTRWQEKKISKFEIESELFRSLNDAELVKDERYLPDTGIGLEREVSLSSVRIKTPQYGTRASTLVFYGKESVEIVERTFSDPLSDGFTERRNVLVW</sequence>
<reference evidence="2" key="2">
    <citation type="journal article" date="2019" name="PLoS Negl. Trop. Dis.">
        <title>Revisiting the worldwide diversity of Leptospira species in the environment.</title>
        <authorList>
            <person name="Vincent A.T."/>
            <person name="Schiettekatte O."/>
            <person name="Bourhy P."/>
            <person name="Veyrier F.J."/>
            <person name="Picardeau M."/>
        </authorList>
    </citation>
    <scope>NUCLEOTIDE SEQUENCE</scope>
    <source>
        <strain evidence="2">201702449</strain>
    </source>
</reference>
<dbReference type="GeneID" id="93339644"/>